<evidence type="ECO:0000259" key="3">
    <source>
        <dbReference type="PROSITE" id="PS50930"/>
    </source>
</evidence>
<keyword evidence="5" id="KW-1185">Reference proteome</keyword>
<protein>
    <submittedName>
        <fullName evidence="4">LytR/AlgR family response regulator transcription factor</fullName>
    </submittedName>
</protein>
<dbReference type="RefSeq" id="WP_385937432.1">
    <property type="nucleotide sequence ID" value="NZ_JBHSOZ010000002.1"/>
</dbReference>
<name>A0ABW0YIZ2_9BACI</name>
<dbReference type="EMBL" id="JBHSOZ010000002">
    <property type="protein sequence ID" value="MFC5711347.1"/>
    <property type="molecule type" value="Genomic_DNA"/>
</dbReference>
<evidence type="ECO:0000313" key="5">
    <source>
        <dbReference type="Proteomes" id="UP001596142"/>
    </source>
</evidence>
<keyword evidence="1" id="KW-0597">Phosphoprotein</keyword>
<dbReference type="SMART" id="SM00448">
    <property type="entry name" value="REC"/>
    <property type="match status" value="1"/>
</dbReference>
<gene>
    <name evidence="4" type="ORF">ACFPU1_00985</name>
</gene>
<dbReference type="InterPro" id="IPR007492">
    <property type="entry name" value="LytTR_DNA-bd_dom"/>
</dbReference>
<proteinExistence type="predicted"/>
<dbReference type="InterPro" id="IPR001789">
    <property type="entry name" value="Sig_transdc_resp-reg_receiver"/>
</dbReference>
<dbReference type="SUPFAM" id="SSF52172">
    <property type="entry name" value="CheY-like"/>
    <property type="match status" value="1"/>
</dbReference>
<dbReference type="Pfam" id="PF04397">
    <property type="entry name" value="LytTR"/>
    <property type="match status" value="1"/>
</dbReference>
<dbReference type="PANTHER" id="PTHR37299">
    <property type="entry name" value="TRANSCRIPTIONAL REGULATOR-RELATED"/>
    <property type="match status" value="1"/>
</dbReference>
<feature type="domain" description="Response regulatory" evidence="2">
    <location>
        <begin position="7"/>
        <end position="121"/>
    </location>
</feature>
<dbReference type="SMART" id="SM00850">
    <property type="entry name" value="LytTR"/>
    <property type="match status" value="1"/>
</dbReference>
<accession>A0ABW0YIZ2</accession>
<dbReference type="Pfam" id="PF00072">
    <property type="entry name" value="Response_reg"/>
    <property type="match status" value="1"/>
</dbReference>
<dbReference type="PROSITE" id="PS50930">
    <property type="entry name" value="HTH_LYTTR"/>
    <property type="match status" value="1"/>
</dbReference>
<dbReference type="InterPro" id="IPR046947">
    <property type="entry name" value="LytR-like"/>
</dbReference>
<evidence type="ECO:0000259" key="2">
    <source>
        <dbReference type="PROSITE" id="PS50110"/>
    </source>
</evidence>
<dbReference type="PROSITE" id="PS50110">
    <property type="entry name" value="RESPONSE_REGULATORY"/>
    <property type="match status" value="1"/>
</dbReference>
<evidence type="ECO:0000256" key="1">
    <source>
        <dbReference type="PROSITE-ProRule" id="PRU00169"/>
    </source>
</evidence>
<dbReference type="Proteomes" id="UP001596142">
    <property type="component" value="Unassembled WGS sequence"/>
</dbReference>
<comment type="caution">
    <text evidence="4">The sequence shown here is derived from an EMBL/GenBank/DDBJ whole genome shotgun (WGS) entry which is preliminary data.</text>
</comment>
<dbReference type="Gene3D" id="3.40.50.2300">
    <property type="match status" value="1"/>
</dbReference>
<dbReference type="PANTHER" id="PTHR37299:SF1">
    <property type="entry name" value="STAGE 0 SPORULATION PROTEIN A HOMOLOG"/>
    <property type="match status" value="1"/>
</dbReference>
<dbReference type="InterPro" id="IPR011006">
    <property type="entry name" value="CheY-like_superfamily"/>
</dbReference>
<feature type="modified residue" description="4-aspartylphosphate" evidence="1">
    <location>
        <position position="58"/>
    </location>
</feature>
<evidence type="ECO:0000313" key="4">
    <source>
        <dbReference type="EMBL" id="MFC5711347.1"/>
    </source>
</evidence>
<reference evidence="5" key="1">
    <citation type="journal article" date="2019" name="Int. J. Syst. Evol. Microbiol.">
        <title>The Global Catalogue of Microorganisms (GCM) 10K type strain sequencing project: providing services to taxonomists for standard genome sequencing and annotation.</title>
        <authorList>
            <consortium name="The Broad Institute Genomics Platform"/>
            <consortium name="The Broad Institute Genome Sequencing Center for Infectious Disease"/>
            <person name="Wu L."/>
            <person name="Ma J."/>
        </authorList>
    </citation>
    <scope>NUCLEOTIDE SEQUENCE [LARGE SCALE GENOMIC DNA]</scope>
    <source>
        <strain evidence="5">CECT 7184</strain>
    </source>
</reference>
<organism evidence="4 5">
    <name type="scientific">Thalassorhabdus alkalitolerans</name>
    <dbReference type="NCBI Taxonomy" id="2282697"/>
    <lineage>
        <taxon>Bacteria</taxon>
        <taxon>Bacillati</taxon>
        <taxon>Bacillota</taxon>
        <taxon>Bacilli</taxon>
        <taxon>Bacillales</taxon>
        <taxon>Bacillaceae</taxon>
        <taxon>Thalassorhabdus</taxon>
    </lineage>
</organism>
<sequence>MKTGRIRVIVVDDEPHSRSELIYLLEEHSQIEVTGEADSGQKGLELVLQKEPDVIFLDIEMSQMNGMELAEHLKKVKKRPLLIFATAYPDYAAKAFRMEATDYLLKPFDEEQLEETIKRIEKILLSDTMPENARKKGKLAVEGQNRIVYLAPDTIDYLYREGRETLIHSQGQQYSTKATLKEVSEKLQGWPFFRIHKSYIVNLQAVKELIPWVNGAYQLKIKGYQEELPVSRNFVKALREELEL</sequence>
<feature type="domain" description="HTH LytTR-type" evidence="3">
    <location>
        <begin position="139"/>
        <end position="244"/>
    </location>
</feature>
<dbReference type="Gene3D" id="2.40.50.1020">
    <property type="entry name" value="LytTr DNA-binding domain"/>
    <property type="match status" value="1"/>
</dbReference>